<evidence type="ECO:0000313" key="12">
    <source>
        <dbReference type="WBParaSite" id="maker-PairedContig_3047-snap-gene-0.8-mRNA-1"/>
    </source>
</evidence>
<keyword evidence="6 10" id="KW-1133">Transmembrane helix</keyword>
<evidence type="ECO:0000256" key="8">
    <source>
        <dbReference type="ARBA" id="ARBA00023055"/>
    </source>
</evidence>
<dbReference type="PANTHER" id="PTHR13038:SF10">
    <property type="entry name" value="AUTOPHAGY-RELATED PROTEIN 9"/>
    <property type="match status" value="1"/>
</dbReference>
<evidence type="ECO:0000256" key="1">
    <source>
        <dbReference type="ARBA" id="ARBA00004511"/>
    </source>
</evidence>
<sequence>MFGFRSKIGYQSIEDESTESRIYSTNNEQTLLISRNSVLEDDGPSEVYGSPPLEHDVAANEVGGTVECHAATSSGILWDGVENLDQFFTRVYEYHQNGGYLCIVIKHILTLLQFIFVVWFVTFLQARVDYDVLFKNKNISAEGKPIGGKIRLEDVIYPDWSHIDGFTLCLLVFAVLFWIFRAARVFYQIYQFGEIRTFYHSALGIEDTLLSDLKWQEVVQLICEKQPSIHLILNKDGITALDLYQRILRHKNYFVALVNKEILPPVINVPFIGSMPYLPNGLKMNLEWLLFYGVWSPWKGPYELKEEYKHPQNIFRLADELDSAILKMAIGNFIFFPLVFVYQVLYFFFTYGELLKRDPGSFAMRRYSNFGRNKLRHFNELDHELRMRLSKSHRAATQYMEQFLSPLGQVIARKMQFVASAICIVLLLLGLWDEDVLSVEHVLTIISLCGLIAIACQSFIGDENMIYWPETLLNMVIAHIHYAPDSWKGKAHTDTVRREFGHLFELKAKFLLEELLSPVLTPFVLLFWIRPKAKELVDFFHNFTVSVEGLGDVCSFAQMDIRQHGDPNWSFDELTKEEIVDMYGRVHANDGKTELSLIHFANNHPEWKPPPRAARFLDDIRGRMTQDMNTLKDGVFMDDNILLNSLHSFNFNTDQQLRKFIGGQLSFASFRNPDLFSGITNMSLHGERKSHISDMLLASQTTALSIAYLRNLHAHYDNHRLEIVSSPTTMACRYVAQISPISPNVAPVVVETAVRGSDTVVEATGSVWGVPAQSAISPLQASLSPRSDDEQLQQEITEDEHSPPGLSYNILNLFFPLCDPCFGSYDLMIMSDVFTKENLLEMYLKKYLLCHWIDLLLYMKLRRFCIIFNEDESLLYIFFFRITLISFYLILLIYVLHICLLIFVPYTLVFFFFSRNSVITIINHEVTYRINLNNFVYDFKLMKFQHEKDNFIGMNHPMTSSKLVMKFSSTKHKPLCFGTCPITIPKL</sequence>
<evidence type="ECO:0000256" key="9">
    <source>
        <dbReference type="ARBA" id="ARBA00023136"/>
    </source>
</evidence>
<evidence type="ECO:0000256" key="5">
    <source>
        <dbReference type="ARBA" id="ARBA00022692"/>
    </source>
</evidence>
<feature type="transmembrane region" description="Helical" evidence="10">
    <location>
        <begin position="160"/>
        <end position="180"/>
    </location>
</feature>
<comment type="subcellular location">
    <subcellularLocation>
        <location evidence="1 10">Preautophagosomal structure membrane</location>
        <topology evidence="1 10">Multi-pass membrane protein</topology>
    </subcellularLocation>
</comment>
<feature type="transmembrane region" description="Helical" evidence="10">
    <location>
        <begin position="415"/>
        <end position="432"/>
    </location>
</feature>
<dbReference type="GO" id="GO:0000422">
    <property type="term" value="P:autophagy of mitochondrion"/>
    <property type="evidence" value="ECO:0007669"/>
    <property type="project" value="TreeGrafter"/>
</dbReference>
<evidence type="ECO:0000256" key="2">
    <source>
        <dbReference type="ARBA" id="ARBA00006185"/>
    </source>
</evidence>
<reference evidence="12" key="1">
    <citation type="submission" date="2016-11" db="UniProtKB">
        <authorList>
            <consortium name="WormBaseParasite"/>
        </authorList>
    </citation>
    <scope>IDENTIFICATION</scope>
    <source>
        <strain evidence="12">pt0022</strain>
    </source>
</reference>
<name>A0A1I8ELY9_WUCBA</name>
<dbReference type="GO" id="GO:0006869">
    <property type="term" value="P:lipid transport"/>
    <property type="evidence" value="ECO:0007669"/>
    <property type="project" value="UniProtKB-KW"/>
</dbReference>
<dbReference type="GO" id="GO:0034497">
    <property type="term" value="P:protein localization to phagophore assembly site"/>
    <property type="evidence" value="ECO:0007669"/>
    <property type="project" value="TreeGrafter"/>
</dbReference>
<keyword evidence="8 10" id="KW-0445">Lipid transport</keyword>
<feature type="transmembrane region" description="Helical" evidence="10">
    <location>
        <begin position="324"/>
        <end position="349"/>
    </location>
</feature>
<dbReference type="AlphaFoldDB" id="A0A1I8ELY9"/>
<keyword evidence="9 10" id="KW-0472">Membrane</keyword>
<evidence type="ECO:0000256" key="11">
    <source>
        <dbReference type="SAM" id="MobiDB-lite"/>
    </source>
</evidence>
<dbReference type="WBParaSite" id="maker-PairedContig_3047-snap-gene-0.8-mRNA-1">
    <property type="protein sequence ID" value="maker-PairedContig_3047-snap-gene-0.8-mRNA-1"/>
    <property type="gene ID" value="maker-PairedContig_3047-snap-gene-0.8"/>
</dbReference>
<keyword evidence="7 10" id="KW-0072">Autophagy</keyword>
<dbReference type="GO" id="GO:0005776">
    <property type="term" value="C:autophagosome"/>
    <property type="evidence" value="ECO:0007669"/>
    <property type="project" value="TreeGrafter"/>
</dbReference>
<evidence type="ECO:0000256" key="10">
    <source>
        <dbReference type="RuleBase" id="RU364027"/>
    </source>
</evidence>
<evidence type="ECO:0000256" key="4">
    <source>
        <dbReference type="ARBA" id="ARBA00022448"/>
    </source>
</evidence>
<accession>A0A1I8ELY9</accession>
<dbReference type="Pfam" id="PF04109">
    <property type="entry name" value="ATG9"/>
    <property type="match status" value="1"/>
</dbReference>
<protein>
    <recommendedName>
        <fullName evidence="3 10">Autophagy-related protein 9</fullName>
    </recommendedName>
</protein>
<comment type="function">
    <text evidence="10">Phospholipid scramblase involved in autophagy. Cycles between the preautophagosomal structure/phagophore assembly site (PAS) and the cytoplasmic vesicle pool and supplies membrane for the growing autophagosome. Lipid scramblase activity plays a key role in preautophagosomal structure/phagophore assembly by distributing the phospholipids that arrive through ATG2 from the cytoplasmic to the luminal leaflet of the bilayer, thereby driving autophagosomal membrane expansion.</text>
</comment>
<feature type="transmembrane region" description="Helical" evidence="10">
    <location>
        <begin position="100"/>
        <end position="124"/>
    </location>
</feature>
<evidence type="ECO:0000256" key="3">
    <source>
        <dbReference type="ARBA" id="ARBA00018074"/>
    </source>
</evidence>
<dbReference type="GO" id="GO:0034045">
    <property type="term" value="C:phagophore assembly site membrane"/>
    <property type="evidence" value="ECO:0007669"/>
    <property type="project" value="UniProtKB-SubCell"/>
</dbReference>
<evidence type="ECO:0000256" key="7">
    <source>
        <dbReference type="ARBA" id="ARBA00023006"/>
    </source>
</evidence>
<dbReference type="InterPro" id="IPR007241">
    <property type="entry name" value="Autophagy-rel_prot_9"/>
</dbReference>
<keyword evidence="5 10" id="KW-0812">Transmembrane</keyword>
<keyword evidence="4 10" id="KW-0813">Transport</keyword>
<dbReference type="GO" id="GO:0061709">
    <property type="term" value="P:reticulophagy"/>
    <property type="evidence" value="ECO:0007669"/>
    <property type="project" value="TreeGrafter"/>
</dbReference>
<dbReference type="GO" id="GO:0034727">
    <property type="term" value="P:piecemeal microautophagy of the nucleus"/>
    <property type="evidence" value="ECO:0007669"/>
    <property type="project" value="TreeGrafter"/>
</dbReference>
<proteinExistence type="inferred from homology"/>
<feature type="transmembrane region" description="Helical" evidence="10">
    <location>
        <begin position="439"/>
        <end position="460"/>
    </location>
</feature>
<dbReference type="STRING" id="6293.A0A1I8ELY9"/>
<dbReference type="PANTHER" id="PTHR13038">
    <property type="entry name" value="APG9 AUTOPHAGY 9"/>
    <property type="match status" value="1"/>
</dbReference>
<comment type="similarity">
    <text evidence="2 10">Belongs to the ATG9 family.</text>
</comment>
<evidence type="ECO:0000256" key="6">
    <source>
        <dbReference type="ARBA" id="ARBA00022989"/>
    </source>
</evidence>
<organism evidence="12">
    <name type="scientific">Wuchereria bancrofti</name>
    <dbReference type="NCBI Taxonomy" id="6293"/>
    <lineage>
        <taxon>Eukaryota</taxon>
        <taxon>Metazoa</taxon>
        <taxon>Ecdysozoa</taxon>
        <taxon>Nematoda</taxon>
        <taxon>Chromadorea</taxon>
        <taxon>Rhabditida</taxon>
        <taxon>Spirurina</taxon>
        <taxon>Spiruromorpha</taxon>
        <taxon>Filarioidea</taxon>
        <taxon>Onchocercidae</taxon>
        <taxon>Wuchereria</taxon>
    </lineage>
</organism>
<feature type="transmembrane region" description="Helical" evidence="10">
    <location>
        <begin position="887"/>
        <end position="913"/>
    </location>
</feature>
<feature type="region of interest" description="Disordered" evidence="11">
    <location>
        <begin position="781"/>
        <end position="803"/>
    </location>
</feature>